<feature type="compositionally biased region" description="Basic and acidic residues" evidence="2">
    <location>
        <begin position="646"/>
        <end position="667"/>
    </location>
</feature>
<evidence type="ECO:0000259" key="3">
    <source>
        <dbReference type="PROSITE" id="PS50222"/>
    </source>
</evidence>
<reference evidence="4 5" key="1">
    <citation type="submission" date="2024-02" db="EMBL/GenBank/DDBJ databases">
        <title>Chromosome-scale genome assembly of the rough periwinkle Littorina saxatilis.</title>
        <authorList>
            <person name="De Jode A."/>
            <person name="Faria R."/>
            <person name="Formenti G."/>
            <person name="Sims Y."/>
            <person name="Smith T.P."/>
            <person name="Tracey A."/>
            <person name="Wood J.M.D."/>
            <person name="Zagrodzka Z.B."/>
            <person name="Johannesson K."/>
            <person name="Butlin R.K."/>
            <person name="Leder E.H."/>
        </authorList>
    </citation>
    <scope>NUCLEOTIDE SEQUENCE [LARGE SCALE GENOMIC DNA]</scope>
    <source>
        <strain evidence="4">Snail1</strain>
        <tissue evidence="4">Muscle</tissue>
    </source>
</reference>
<dbReference type="PROSITE" id="PS50222">
    <property type="entry name" value="EF_HAND_2"/>
    <property type="match status" value="2"/>
</dbReference>
<dbReference type="InterPro" id="IPR032675">
    <property type="entry name" value="LRR_dom_sf"/>
</dbReference>
<dbReference type="EMBL" id="JBAMIC010000008">
    <property type="protein sequence ID" value="KAK7103959.1"/>
    <property type="molecule type" value="Genomic_DNA"/>
</dbReference>
<evidence type="ECO:0000256" key="2">
    <source>
        <dbReference type="SAM" id="MobiDB-lite"/>
    </source>
</evidence>
<dbReference type="Gene3D" id="3.80.10.10">
    <property type="entry name" value="Ribonuclease Inhibitor"/>
    <property type="match status" value="1"/>
</dbReference>
<dbReference type="SMART" id="SM00368">
    <property type="entry name" value="LRR_RI"/>
    <property type="match status" value="8"/>
</dbReference>
<accession>A0AAN9BFT2</accession>
<keyword evidence="1" id="KW-0106">Calcium</keyword>
<feature type="compositionally biased region" description="Low complexity" evidence="2">
    <location>
        <begin position="595"/>
        <end position="609"/>
    </location>
</feature>
<dbReference type="Pfam" id="PF13516">
    <property type="entry name" value="LRR_6"/>
    <property type="match status" value="2"/>
</dbReference>
<dbReference type="CDD" id="cd00051">
    <property type="entry name" value="EFh"/>
    <property type="match status" value="1"/>
</dbReference>
<protein>
    <recommendedName>
        <fullName evidence="3">EF-hand domain-containing protein</fullName>
    </recommendedName>
</protein>
<dbReference type="InterPro" id="IPR018247">
    <property type="entry name" value="EF_Hand_1_Ca_BS"/>
</dbReference>
<dbReference type="Gene3D" id="1.10.238.10">
    <property type="entry name" value="EF-hand"/>
    <property type="match status" value="1"/>
</dbReference>
<dbReference type="InterPro" id="IPR002048">
    <property type="entry name" value="EF_hand_dom"/>
</dbReference>
<feature type="region of interest" description="Disordered" evidence="2">
    <location>
        <begin position="581"/>
        <end position="682"/>
    </location>
</feature>
<feature type="domain" description="EF-hand" evidence="3">
    <location>
        <begin position="471"/>
        <end position="506"/>
    </location>
</feature>
<dbReference type="InterPro" id="IPR052394">
    <property type="entry name" value="LRR-containing"/>
</dbReference>
<dbReference type="AlphaFoldDB" id="A0AAN9BFT2"/>
<name>A0AAN9BFT2_9CAEN</name>
<dbReference type="PROSITE" id="PS00018">
    <property type="entry name" value="EF_HAND_1"/>
    <property type="match status" value="2"/>
</dbReference>
<dbReference type="PANTHER" id="PTHR24114:SF2">
    <property type="entry name" value="F-BOX DOMAIN-CONTAINING PROTEIN-RELATED"/>
    <property type="match status" value="1"/>
</dbReference>
<dbReference type="SUPFAM" id="SSF52047">
    <property type="entry name" value="RNI-like"/>
    <property type="match status" value="1"/>
</dbReference>
<keyword evidence="5" id="KW-1185">Reference proteome</keyword>
<dbReference type="SUPFAM" id="SSF47473">
    <property type="entry name" value="EF-hand"/>
    <property type="match status" value="1"/>
</dbReference>
<dbReference type="InterPro" id="IPR001611">
    <property type="entry name" value="Leu-rich_rpt"/>
</dbReference>
<dbReference type="Pfam" id="PF13499">
    <property type="entry name" value="EF-hand_7"/>
    <property type="match status" value="1"/>
</dbReference>
<sequence>MTTEMDMYTAPLDVNVKLMPGKVFKERTDPSKLSRDRDLAKDVFVEDGKRRVPRDGGQPSTSRKMSAQKRAADAAAKALQKAEEEAHRKGHRVSAVDIEDSSLFEEDLDWTEPKEEFPGPYDPNRVRQLYIAACDRLDIVPSNRFLRCLQSGRVVAGHQGFGPVGGRAVAISLLTGLTVTELHIPSNMLGAEGMYCMAKLIHGNEVIKVLDISDNNLGREGAKVLAKAIEDNDSLQEIRAAGNKFDDKTGEYFAEAIKVNTQIKQLDLSRNMLSMDGAIAIGKAMEDNETIIQFDLSYNHLRAKGINGLAKMLAKNIGLLNLDISWNGVGTDGAKLLGEGLGHNENLAVLAVNGCRLNLESLIALLSKMKENRCLKSLQIVDNPLTNADLCLFVKAIGSMPDCCLDFIDASSVMVSQECLDLVKQVGVMRPGFLVTYRGLLSIQDQSKNMLDSLDLTGGDPLEALIKYSKSKNLRLVDLFSRFDLDKSGTMTRQELIRGVATAGIPLSIKQMDKLVAKLDRDGDGEIDFSELLDGYKRYMRNLHRKGICARTRLKIDNDAFPGLTGEAAEDPAHHDAHVAETPPNVATRGGGSAGSRTSSLSPSRQQSQQHDDQLIYNPPAADVSAGQTGDTGDTPVITEGVASDDADRGVAKDVNEGGANDVKDGDPIEGDASDVKEDDPN</sequence>
<feature type="domain" description="EF-hand" evidence="3">
    <location>
        <begin position="507"/>
        <end position="542"/>
    </location>
</feature>
<evidence type="ECO:0000313" key="5">
    <source>
        <dbReference type="Proteomes" id="UP001374579"/>
    </source>
</evidence>
<gene>
    <name evidence="4" type="ORF">V1264_018746</name>
</gene>
<comment type="caution">
    <text evidence="4">The sequence shown here is derived from an EMBL/GenBank/DDBJ whole genome shotgun (WGS) entry which is preliminary data.</text>
</comment>
<proteinExistence type="predicted"/>
<dbReference type="InterPro" id="IPR011992">
    <property type="entry name" value="EF-hand-dom_pair"/>
</dbReference>
<dbReference type="Proteomes" id="UP001374579">
    <property type="component" value="Unassembled WGS sequence"/>
</dbReference>
<dbReference type="PANTHER" id="PTHR24114">
    <property type="entry name" value="LEUCINE RICH REPEAT FAMILY PROTEIN"/>
    <property type="match status" value="1"/>
</dbReference>
<evidence type="ECO:0000256" key="1">
    <source>
        <dbReference type="ARBA" id="ARBA00022837"/>
    </source>
</evidence>
<evidence type="ECO:0000313" key="4">
    <source>
        <dbReference type="EMBL" id="KAK7103959.1"/>
    </source>
</evidence>
<dbReference type="GO" id="GO:0005509">
    <property type="term" value="F:calcium ion binding"/>
    <property type="evidence" value="ECO:0007669"/>
    <property type="project" value="InterPro"/>
</dbReference>
<feature type="compositionally biased region" description="Basic and acidic residues" evidence="2">
    <location>
        <begin position="27"/>
        <end position="54"/>
    </location>
</feature>
<dbReference type="SMART" id="SM00054">
    <property type="entry name" value="EFh"/>
    <property type="match status" value="2"/>
</dbReference>
<organism evidence="4 5">
    <name type="scientific">Littorina saxatilis</name>
    <dbReference type="NCBI Taxonomy" id="31220"/>
    <lineage>
        <taxon>Eukaryota</taxon>
        <taxon>Metazoa</taxon>
        <taxon>Spiralia</taxon>
        <taxon>Lophotrochozoa</taxon>
        <taxon>Mollusca</taxon>
        <taxon>Gastropoda</taxon>
        <taxon>Caenogastropoda</taxon>
        <taxon>Littorinimorpha</taxon>
        <taxon>Littorinoidea</taxon>
        <taxon>Littorinidae</taxon>
        <taxon>Littorina</taxon>
    </lineage>
</organism>
<feature type="region of interest" description="Disordered" evidence="2">
    <location>
        <begin position="27"/>
        <end position="71"/>
    </location>
</feature>